<dbReference type="AlphaFoldDB" id="A0A7I9XPF2"/>
<accession>A0A7I9XPF2</accession>
<protein>
    <submittedName>
        <fullName evidence="1">Uncharacterized protein</fullName>
    </submittedName>
</protein>
<keyword evidence="2" id="KW-1185">Reference proteome</keyword>
<gene>
    <name evidence="1" type="ORF">MSEN_30460</name>
</gene>
<organism evidence="1 2">
    <name type="scientific">Mycolicibacter senuensis</name>
    <dbReference type="NCBI Taxonomy" id="386913"/>
    <lineage>
        <taxon>Bacteria</taxon>
        <taxon>Bacillati</taxon>
        <taxon>Actinomycetota</taxon>
        <taxon>Actinomycetes</taxon>
        <taxon>Mycobacteriales</taxon>
        <taxon>Mycobacteriaceae</taxon>
        <taxon>Mycolicibacter</taxon>
    </lineage>
</organism>
<evidence type="ECO:0000313" key="1">
    <source>
        <dbReference type="EMBL" id="GFG71326.1"/>
    </source>
</evidence>
<dbReference type="EMBL" id="BLKV01000002">
    <property type="protein sequence ID" value="GFG71326.1"/>
    <property type="molecule type" value="Genomic_DNA"/>
</dbReference>
<dbReference type="Proteomes" id="UP000465263">
    <property type="component" value="Unassembled WGS sequence"/>
</dbReference>
<proteinExistence type="predicted"/>
<comment type="caution">
    <text evidence="1">The sequence shown here is derived from an EMBL/GenBank/DDBJ whole genome shotgun (WGS) entry which is preliminary data.</text>
</comment>
<evidence type="ECO:0000313" key="2">
    <source>
        <dbReference type="Proteomes" id="UP000465263"/>
    </source>
</evidence>
<name>A0A7I9XPF2_9MYCO</name>
<sequence length="388" mass="41081">MIHYPGIGARVGALALALGTGVAAVQGGGIATAAAGVDSAAMAAPAGDSLLSAVVQLLALSYVDYYDDPWIEAETAMERELGSMYINQYFSISPVDTPLYDMMAQITQQPVFPSLLTGDYGPSDAYMVAWQTDPGTGIGYMTGAWKMDVGVPLYEERGYGHDVVFFDKGFYPQIFTQIPGFAPEFGDHAFPSYPGDPGDPGGPGDVTGFPDPLKDIVAALAPPLRSEDLETLLANLEAHPLGATGLDELLQSLGNFNGDVGRYLFNNYSSIVDILANSVKNAVGAYNLQGFLSGMFGNGELTGLGLKLTGIGYLSAVALQVDKDTIGMILANKDDFSLENIMMVAQNNFLHPDQAVSGLMDGIQVASNNIATEAVDLFVPEWLQNMFG</sequence>
<reference evidence="1 2" key="1">
    <citation type="journal article" date="2019" name="Emerg. Microbes Infect.">
        <title>Comprehensive subspecies identification of 175 nontuberculous mycobacteria species based on 7547 genomic profiles.</title>
        <authorList>
            <person name="Matsumoto Y."/>
            <person name="Kinjo T."/>
            <person name="Motooka D."/>
            <person name="Nabeya D."/>
            <person name="Jung N."/>
            <person name="Uechi K."/>
            <person name="Horii T."/>
            <person name="Iida T."/>
            <person name="Fujita J."/>
            <person name="Nakamura S."/>
        </authorList>
    </citation>
    <scope>NUCLEOTIDE SEQUENCE [LARGE SCALE GENOMIC DNA]</scope>
    <source>
        <strain evidence="1 2">JCM 16017</strain>
    </source>
</reference>